<organism evidence="3 4">
    <name type="scientific">Marinovum algicola</name>
    <dbReference type="NCBI Taxonomy" id="42444"/>
    <lineage>
        <taxon>Bacteria</taxon>
        <taxon>Pseudomonadati</taxon>
        <taxon>Pseudomonadota</taxon>
        <taxon>Alphaproteobacteria</taxon>
        <taxon>Rhodobacterales</taxon>
        <taxon>Roseobacteraceae</taxon>
        <taxon>Marinovum</taxon>
    </lineage>
</organism>
<keyword evidence="2" id="KW-0472">Membrane</keyword>
<gene>
    <name evidence="3" type="ORF">SAMN04487940_103314</name>
</gene>
<accession>A0A975ZMQ8</accession>
<dbReference type="EMBL" id="FNYY01000003">
    <property type="protein sequence ID" value="SEJ13454.1"/>
    <property type="molecule type" value="Genomic_DNA"/>
</dbReference>
<dbReference type="RefSeq" id="WP_048531937.1">
    <property type="nucleotide sequence ID" value="NZ_CATLQZ010000003.1"/>
</dbReference>
<dbReference type="Proteomes" id="UP000182932">
    <property type="component" value="Unassembled WGS sequence"/>
</dbReference>
<sequence>MDLLGIIVLVLAIIGVTLLLARRAIREDKKQTGRGSEPGSGYHTLHSHYSSGLGGQDSSYKVPRDPQEYAKRFIPKGKDK</sequence>
<proteinExistence type="predicted"/>
<protein>
    <submittedName>
        <fullName evidence="3">Uncharacterized protein</fullName>
    </submittedName>
</protein>
<evidence type="ECO:0000256" key="1">
    <source>
        <dbReference type="SAM" id="MobiDB-lite"/>
    </source>
</evidence>
<dbReference type="GeneID" id="80817669"/>
<evidence type="ECO:0000313" key="4">
    <source>
        <dbReference type="Proteomes" id="UP000182932"/>
    </source>
</evidence>
<comment type="caution">
    <text evidence="3">The sequence shown here is derived from an EMBL/GenBank/DDBJ whole genome shotgun (WGS) entry which is preliminary data.</text>
</comment>
<feature type="region of interest" description="Disordered" evidence="1">
    <location>
        <begin position="27"/>
        <end position="80"/>
    </location>
</feature>
<dbReference type="AlphaFoldDB" id="A0A975ZMQ8"/>
<feature type="compositionally biased region" description="Basic and acidic residues" evidence="1">
    <location>
        <begin position="62"/>
        <end position="80"/>
    </location>
</feature>
<feature type="transmembrane region" description="Helical" evidence="2">
    <location>
        <begin position="6"/>
        <end position="25"/>
    </location>
</feature>
<keyword evidence="2" id="KW-0812">Transmembrane</keyword>
<evidence type="ECO:0000313" key="3">
    <source>
        <dbReference type="EMBL" id="SEJ13454.1"/>
    </source>
</evidence>
<reference evidence="3 4" key="1">
    <citation type="submission" date="2016-10" db="EMBL/GenBank/DDBJ databases">
        <authorList>
            <person name="Varghese N."/>
            <person name="Submissions S."/>
        </authorList>
    </citation>
    <scope>NUCLEOTIDE SEQUENCE [LARGE SCALE GENOMIC DNA]</scope>
    <source>
        <strain evidence="3 4">FF3</strain>
    </source>
</reference>
<evidence type="ECO:0000256" key="2">
    <source>
        <dbReference type="SAM" id="Phobius"/>
    </source>
</evidence>
<keyword evidence="4" id="KW-1185">Reference proteome</keyword>
<name>A0A975ZMQ8_9RHOB</name>
<keyword evidence="2" id="KW-1133">Transmembrane helix</keyword>